<dbReference type="Proteomes" id="UP001276150">
    <property type="component" value="Unassembled WGS sequence"/>
</dbReference>
<name>A0ABU4DU94_9DEIO</name>
<dbReference type="EMBL" id="JAPMIV010000042">
    <property type="protein sequence ID" value="MDV6375990.1"/>
    <property type="molecule type" value="Genomic_DNA"/>
</dbReference>
<accession>A0ABU4DU94</accession>
<feature type="non-terminal residue" evidence="1">
    <location>
        <position position="1"/>
    </location>
</feature>
<organism evidence="1 2">
    <name type="scientific">Deinococcus arenicola</name>
    <dbReference type="NCBI Taxonomy" id="2994950"/>
    <lineage>
        <taxon>Bacteria</taxon>
        <taxon>Thermotogati</taxon>
        <taxon>Deinococcota</taxon>
        <taxon>Deinococci</taxon>
        <taxon>Deinococcales</taxon>
        <taxon>Deinococcaceae</taxon>
        <taxon>Deinococcus</taxon>
    </lineage>
</organism>
<protein>
    <submittedName>
        <fullName evidence="1">Uncharacterized protein</fullName>
    </submittedName>
</protein>
<dbReference type="RefSeq" id="WP_317641340.1">
    <property type="nucleotide sequence ID" value="NZ_JAPMIV010000042.1"/>
</dbReference>
<proteinExistence type="predicted"/>
<keyword evidence="2" id="KW-1185">Reference proteome</keyword>
<evidence type="ECO:0000313" key="2">
    <source>
        <dbReference type="Proteomes" id="UP001276150"/>
    </source>
</evidence>
<reference evidence="1 2" key="1">
    <citation type="submission" date="2022-11" db="EMBL/GenBank/DDBJ databases">
        <title>Deinococcus ZS9-10, Low Temperature and Draught-tolerating, UV-resistant Bacteria from Continental Antarctica.</title>
        <authorList>
            <person name="Cheng L."/>
        </authorList>
    </citation>
    <scope>NUCLEOTIDE SEQUENCE [LARGE SCALE GENOMIC DNA]</scope>
    <source>
        <strain evidence="1 2">ZS9-10</strain>
    </source>
</reference>
<gene>
    <name evidence="1" type="ORF">ORD21_15435</name>
</gene>
<comment type="caution">
    <text evidence="1">The sequence shown here is derived from an EMBL/GenBank/DDBJ whole genome shotgun (WGS) entry which is preliminary data.</text>
</comment>
<evidence type="ECO:0000313" key="1">
    <source>
        <dbReference type="EMBL" id="MDV6375990.1"/>
    </source>
</evidence>
<sequence length="68" mass="7911">LRESHLWIQGATCPILHPSDFATRIIKWVQDSPYWESASGRPLNIDWHLKNVQPIGLLQTSVEWFAKQ</sequence>